<gene>
    <name evidence="2" type="ORF">GCM10009096_22020</name>
</gene>
<dbReference type="EMBL" id="BAAAEM010000002">
    <property type="protein sequence ID" value="GAA0479512.1"/>
    <property type="molecule type" value="Genomic_DNA"/>
</dbReference>
<keyword evidence="3" id="KW-1185">Reference proteome</keyword>
<accession>A0ABN1ALL2</accession>
<organism evidence="2 3">
    <name type="scientific">Parasphingorhabdus litoris</name>
    <dbReference type="NCBI Taxonomy" id="394733"/>
    <lineage>
        <taxon>Bacteria</taxon>
        <taxon>Pseudomonadati</taxon>
        <taxon>Pseudomonadota</taxon>
        <taxon>Alphaproteobacteria</taxon>
        <taxon>Sphingomonadales</taxon>
        <taxon>Sphingomonadaceae</taxon>
        <taxon>Parasphingorhabdus</taxon>
    </lineage>
</organism>
<feature type="chain" id="PRO_5045828703" description="Cytochrome c domain-containing protein" evidence="1">
    <location>
        <begin position="20"/>
        <end position="339"/>
    </location>
</feature>
<evidence type="ECO:0000313" key="2">
    <source>
        <dbReference type="EMBL" id="GAA0479512.1"/>
    </source>
</evidence>
<name>A0ABN1ALL2_9SPHN</name>
<evidence type="ECO:0008006" key="4">
    <source>
        <dbReference type="Google" id="ProtNLM"/>
    </source>
</evidence>
<dbReference type="RefSeq" id="WP_229954482.1">
    <property type="nucleotide sequence ID" value="NZ_BAAAEM010000002.1"/>
</dbReference>
<protein>
    <recommendedName>
        <fullName evidence="4">Cytochrome c domain-containing protein</fullName>
    </recommendedName>
</protein>
<proteinExistence type="predicted"/>
<evidence type="ECO:0000313" key="3">
    <source>
        <dbReference type="Proteomes" id="UP001500713"/>
    </source>
</evidence>
<dbReference type="NCBIfam" id="TIGR03806">
    <property type="entry name" value="chp_HNE_0200"/>
    <property type="match status" value="1"/>
</dbReference>
<dbReference type="Proteomes" id="UP001500713">
    <property type="component" value="Unassembled WGS sequence"/>
</dbReference>
<sequence>MRTVLAAVALCIAGFAVSAAPTRPIAPVDDAVITAKGMPKKLSDFGFFKDASGWQPNKGVELYRLNSALFTDYAEKYRYIYVPAGQQAVVDDDGLLQFPVGSALIKSFGYEIDGQDRLLETRVLLHRADGWIALPYVWNAEQTEAVLKVAGKRVPVTFTDPSGATRNISYAVPNKNQCKECHSLSGAVVPIGPKMRNLAHDTLDMLLSNAMLEKPDRDHPPIPDYADAAMPLESRARAYLDINCAHCHNRQGSASNSGLFLTYEEESPVHIGVGKRPVAAGRGSGGFQFAIAPGQPDQSILMHRLKSLEPGVAMPEVGRSLVHDEGAALLGEWIAAMEE</sequence>
<dbReference type="InterPro" id="IPR022269">
    <property type="entry name" value="SO_2930-like_C"/>
</dbReference>
<comment type="caution">
    <text evidence="2">The sequence shown here is derived from an EMBL/GenBank/DDBJ whole genome shotgun (WGS) entry which is preliminary data.</text>
</comment>
<keyword evidence="1" id="KW-0732">Signal</keyword>
<reference evidence="2 3" key="1">
    <citation type="journal article" date="2019" name="Int. J. Syst. Evol. Microbiol.">
        <title>The Global Catalogue of Microorganisms (GCM) 10K type strain sequencing project: providing services to taxonomists for standard genome sequencing and annotation.</title>
        <authorList>
            <consortium name="The Broad Institute Genomics Platform"/>
            <consortium name="The Broad Institute Genome Sequencing Center for Infectious Disease"/>
            <person name="Wu L."/>
            <person name="Ma J."/>
        </authorList>
    </citation>
    <scope>NUCLEOTIDE SEQUENCE [LARGE SCALE GENOMIC DNA]</scope>
    <source>
        <strain evidence="2 3">JCM 14162</strain>
    </source>
</reference>
<evidence type="ECO:0000256" key="1">
    <source>
        <dbReference type="SAM" id="SignalP"/>
    </source>
</evidence>
<feature type="signal peptide" evidence="1">
    <location>
        <begin position="1"/>
        <end position="19"/>
    </location>
</feature>